<feature type="region of interest" description="Disordered" evidence="9">
    <location>
        <begin position="526"/>
        <end position="594"/>
    </location>
</feature>
<dbReference type="Gene3D" id="1.10.565.10">
    <property type="entry name" value="Retinoid X Receptor"/>
    <property type="match status" value="1"/>
</dbReference>
<dbReference type="GO" id="GO:0045944">
    <property type="term" value="P:positive regulation of transcription by RNA polymerase II"/>
    <property type="evidence" value="ECO:0007669"/>
    <property type="project" value="TreeGrafter"/>
</dbReference>
<feature type="compositionally biased region" description="Basic and acidic residues" evidence="9">
    <location>
        <begin position="575"/>
        <end position="586"/>
    </location>
</feature>
<dbReference type="PROSITE" id="PS51030">
    <property type="entry name" value="NUCLEAR_REC_DBD_2"/>
    <property type="match status" value="1"/>
</dbReference>
<dbReference type="Pfam" id="PF00105">
    <property type="entry name" value="zf-C4"/>
    <property type="match status" value="1"/>
</dbReference>
<dbReference type="PANTHER" id="PTHR24082">
    <property type="entry name" value="NUCLEAR HORMONE RECEPTOR"/>
    <property type="match status" value="1"/>
</dbReference>
<dbReference type="PRINTS" id="PR00047">
    <property type="entry name" value="STROIDFINGER"/>
</dbReference>
<dbReference type="Proteomes" id="UP000694843">
    <property type="component" value="Unplaced"/>
</dbReference>
<dbReference type="GO" id="GO:0000122">
    <property type="term" value="P:negative regulation of transcription by RNA polymerase II"/>
    <property type="evidence" value="ECO:0007669"/>
    <property type="project" value="TreeGrafter"/>
</dbReference>
<feature type="domain" description="Nuclear receptor" evidence="10">
    <location>
        <begin position="674"/>
        <end position="751"/>
    </location>
</feature>
<dbReference type="GeneID" id="108672660"/>
<dbReference type="OrthoDB" id="6360888at2759"/>
<keyword evidence="3" id="KW-0862">Zinc</keyword>
<protein>
    <submittedName>
        <fullName evidence="12">Uncharacterized protein LOC108672660</fullName>
    </submittedName>
</protein>
<evidence type="ECO:0000313" key="11">
    <source>
        <dbReference type="Proteomes" id="UP000694843"/>
    </source>
</evidence>
<feature type="compositionally biased region" description="Polar residues" evidence="9">
    <location>
        <begin position="526"/>
        <end position="547"/>
    </location>
</feature>
<evidence type="ECO:0000313" key="12">
    <source>
        <dbReference type="RefSeq" id="XP_018015851.2"/>
    </source>
</evidence>
<evidence type="ECO:0000256" key="2">
    <source>
        <dbReference type="ARBA" id="ARBA00022771"/>
    </source>
</evidence>
<keyword evidence="11" id="KW-1185">Reference proteome</keyword>
<gene>
    <name evidence="12" type="primary">LOC108672660</name>
</gene>
<evidence type="ECO:0000256" key="8">
    <source>
        <dbReference type="ARBA" id="ARBA00023242"/>
    </source>
</evidence>
<dbReference type="PROSITE" id="PS00031">
    <property type="entry name" value="NUCLEAR_REC_DBD_1"/>
    <property type="match status" value="1"/>
</dbReference>
<dbReference type="GO" id="GO:0004879">
    <property type="term" value="F:nuclear receptor activity"/>
    <property type="evidence" value="ECO:0007669"/>
    <property type="project" value="TreeGrafter"/>
</dbReference>
<feature type="region of interest" description="Disordered" evidence="9">
    <location>
        <begin position="612"/>
        <end position="632"/>
    </location>
</feature>
<evidence type="ECO:0000256" key="4">
    <source>
        <dbReference type="ARBA" id="ARBA00023015"/>
    </source>
</evidence>
<sequence length="1306" mass="145667">MQNEPNDSSAQGVFFRSDQFSDASGTSFPILGINEDIWKITRNISEENDEYHSTALISSNYPNQGTEFTVYNNFVHNTKDQPLLFPITERLWTENGFPDNTANPFSQEAASLLAQSHLHSSASVISSPWQTSDRTGDEGPLGVIARRVNEFNDQNLPENESITSNLVNKFGPSCLIDGIEVGPHYQSFNHNAENSSALCNVKPAPTMPLNDWEMRPQVSHIQSNDFRTSFDAENANLSSPMPMSIEDRNFVQNSFPTLTYFIDPSCTGGNNTNYSSGLGFPDCQCSTSNFSNIPSQQPQSAMKPVNNINFTVADGSFDEFARTIVERYETAELVGAPLGRGETQSQDQVDDANFRTDSQDLAENISERLRFPDQSYYDSSFQESDNDQKAESSILPTLIDECYRPRHQLNEVIVTKLEKEDELDKTTYPSRINLALNDGKNHVSSGIQSTTSDTDFCNQKCENHTHALQRNPDDAPTPRKLDQLERPLLSSNSTKPLSTLAVFTTLETKFQNADIISAAHLESCPNPSLDTSSQSTECHGNYGSNQRAVPLHSRNREVASSTKRRRHKREKTFKKREENARTETNDGCRFPLPDLQNQNELVQSITPCGSLHASSSTKPLEETGTFEKPSKHDAATINSGSNCYTSLMKTRSSKKMGPKFRSSHKTSVGSGSSSKICGVCGDAAKSMHFGGMACDSCKAFFRRSVQGKCWVEFRCPMNNSCSISKKNRKNCQYCRFSKCKQNGMKVSWVMTEAERMNLWKNRLSKHKEVTTTNACIVNEQVRQSSEDLDNPAAYLTNEENTSVCSGTGTTEVQWEAVCDGKRFPLEYESANDLECMPDNETGIDSLNVTKSINNANDFRNKIVGTSITNFSAEHPLGNDDVVTINNIIALLTSIFLNNPYPHFCEGDSLEALTHMFVSVCKKMGSFFHRTADYRSLSPNDQFHLLRTGISTSIYLHGAYNFDQKSMSWPRESGLEALRSPMVSGETVLQLARKSETFITLIEFLMKYSNDLQDEGVLAIMSLITLFQINDQSDHVIDKFGVIERREKYLQLLSRYLRYRQGEHGSLVTLPKLVVCLNDLLKIAKNHSNIDIQPNIHIRNAIAVSKSSVSYARFMDSIMSLMANLAVEPFPTHSTIQPSGDNSASQENKGKNVSTKFYHPITDAIFGQEICTNRLINYSMDSISMPRESPLTIHRVPQFELDVSSKFALVKKILDMKRATTEANIDAPSAVVAVPSSLNLSDGCVAKPLLEDANSIKKRGIEVLCDVLVYVSRSKDPEAIRALQKCLPPRVLENLAKKLNVNNGENN</sequence>
<dbReference type="InterPro" id="IPR001628">
    <property type="entry name" value="Znf_hrmn_rcpt"/>
</dbReference>
<keyword evidence="6" id="KW-0804">Transcription</keyword>
<dbReference type="SUPFAM" id="SSF48508">
    <property type="entry name" value="Nuclear receptor ligand-binding domain"/>
    <property type="match status" value="1"/>
</dbReference>
<evidence type="ECO:0000259" key="10">
    <source>
        <dbReference type="PROSITE" id="PS51030"/>
    </source>
</evidence>
<dbReference type="RefSeq" id="XP_018015851.2">
    <property type="nucleotide sequence ID" value="XM_018160362.2"/>
</dbReference>
<dbReference type="GO" id="GO:0008270">
    <property type="term" value="F:zinc ion binding"/>
    <property type="evidence" value="ECO:0007669"/>
    <property type="project" value="UniProtKB-KW"/>
</dbReference>
<keyword evidence="2" id="KW-0863">Zinc-finger</keyword>
<evidence type="ECO:0000256" key="1">
    <source>
        <dbReference type="ARBA" id="ARBA00022723"/>
    </source>
</evidence>
<evidence type="ECO:0000256" key="7">
    <source>
        <dbReference type="ARBA" id="ARBA00023170"/>
    </source>
</evidence>
<reference evidence="12" key="1">
    <citation type="submission" date="2025-08" db="UniProtKB">
        <authorList>
            <consortium name="RefSeq"/>
        </authorList>
    </citation>
    <scope>IDENTIFICATION</scope>
    <source>
        <tissue evidence="12">Whole organism</tissue>
    </source>
</reference>
<evidence type="ECO:0000256" key="9">
    <source>
        <dbReference type="SAM" id="MobiDB-lite"/>
    </source>
</evidence>
<evidence type="ECO:0000256" key="5">
    <source>
        <dbReference type="ARBA" id="ARBA00023125"/>
    </source>
</evidence>
<dbReference type="InterPro" id="IPR035500">
    <property type="entry name" value="NHR-like_dom_sf"/>
</dbReference>
<organism evidence="11 12">
    <name type="scientific">Hyalella azteca</name>
    <name type="common">Amphipod</name>
    <dbReference type="NCBI Taxonomy" id="294128"/>
    <lineage>
        <taxon>Eukaryota</taxon>
        <taxon>Metazoa</taxon>
        <taxon>Ecdysozoa</taxon>
        <taxon>Arthropoda</taxon>
        <taxon>Crustacea</taxon>
        <taxon>Multicrustacea</taxon>
        <taxon>Malacostraca</taxon>
        <taxon>Eumalacostraca</taxon>
        <taxon>Peracarida</taxon>
        <taxon>Amphipoda</taxon>
        <taxon>Senticaudata</taxon>
        <taxon>Talitrida</taxon>
        <taxon>Talitroidea</taxon>
        <taxon>Hyalellidae</taxon>
        <taxon>Hyalella</taxon>
    </lineage>
</organism>
<dbReference type="Gene3D" id="3.30.50.10">
    <property type="entry name" value="Erythroid Transcription Factor GATA-1, subunit A"/>
    <property type="match status" value="1"/>
</dbReference>
<feature type="compositionally biased region" description="Basic residues" evidence="9">
    <location>
        <begin position="562"/>
        <end position="574"/>
    </location>
</feature>
<accession>A0A8B7NS18</accession>
<name>A0A8B7NS18_HYAAZ</name>
<keyword evidence="5" id="KW-0238">DNA-binding</keyword>
<keyword evidence="1" id="KW-0479">Metal-binding</keyword>
<dbReference type="GO" id="GO:0030154">
    <property type="term" value="P:cell differentiation"/>
    <property type="evidence" value="ECO:0007669"/>
    <property type="project" value="TreeGrafter"/>
</dbReference>
<keyword evidence="8" id="KW-0539">Nucleus</keyword>
<dbReference type="PANTHER" id="PTHR24082:SF482">
    <property type="entry name" value="NUCLEAR RECEPTOR"/>
    <property type="match status" value="1"/>
</dbReference>
<proteinExistence type="predicted"/>
<dbReference type="SMART" id="SM00399">
    <property type="entry name" value="ZnF_C4"/>
    <property type="match status" value="1"/>
</dbReference>
<evidence type="ECO:0000256" key="6">
    <source>
        <dbReference type="ARBA" id="ARBA00023163"/>
    </source>
</evidence>
<keyword evidence="4" id="KW-0805">Transcription regulation</keyword>
<dbReference type="KEGG" id="hazt:108672660"/>
<dbReference type="GO" id="GO:0000978">
    <property type="term" value="F:RNA polymerase II cis-regulatory region sequence-specific DNA binding"/>
    <property type="evidence" value="ECO:0007669"/>
    <property type="project" value="TreeGrafter"/>
</dbReference>
<evidence type="ECO:0000256" key="3">
    <source>
        <dbReference type="ARBA" id="ARBA00022833"/>
    </source>
</evidence>
<keyword evidence="7" id="KW-0675">Receptor</keyword>
<dbReference type="SUPFAM" id="SSF57716">
    <property type="entry name" value="Glucocorticoid receptor-like (DNA-binding domain)"/>
    <property type="match status" value="1"/>
</dbReference>
<dbReference type="InterPro" id="IPR050234">
    <property type="entry name" value="Nuclear_hormone_rcpt_NR1"/>
</dbReference>
<dbReference type="InterPro" id="IPR013088">
    <property type="entry name" value="Znf_NHR/GATA"/>
</dbReference>